<evidence type="ECO:0000256" key="3">
    <source>
        <dbReference type="ARBA" id="ARBA00022692"/>
    </source>
</evidence>
<dbReference type="GO" id="GO:0003677">
    <property type="term" value="F:DNA binding"/>
    <property type="evidence" value="ECO:0007669"/>
    <property type="project" value="InterPro"/>
</dbReference>
<evidence type="ECO:0000256" key="2">
    <source>
        <dbReference type="ARBA" id="ARBA00022475"/>
    </source>
</evidence>
<dbReference type="CDD" id="cd01107">
    <property type="entry name" value="HTH_BmrR"/>
    <property type="match status" value="1"/>
</dbReference>
<dbReference type="GO" id="GO:0015297">
    <property type="term" value="F:antiporter activity"/>
    <property type="evidence" value="ECO:0007669"/>
    <property type="project" value="InterPro"/>
</dbReference>
<protein>
    <recommendedName>
        <fullName evidence="7">HTH merR-type domain-containing protein</fullName>
    </recommendedName>
</protein>
<keyword evidence="9" id="KW-1185">Reference proteome</keyword>
<dbReference type="STRING" id="1121324.CLIT_11c01420"/>
<evidence type="ECO:0000259" key="7">
    <source>
        <dbReference type="PROSITE" id="PS50937"/>
    </source>
</evidence>
<dbReference type="SUPFAM" id="SSF46955">
    <property type="entry name" value="Putative DNA-binding domain"/>
    <property type="match status" value="1"/>
</dbReference>
<reference evidence="8 9" key="1">
    <citation type="submission" date="2014-03" db="EMBL/GenBank/DDBJ databases">
        <title>Genome sequence of Clostridium litorale W6, DSM 5388.</title>
        <authorList>
            <person name="Poehlein A."/>
            <person name="Jagirdar A."/>
            <person name="Khonsari B."/>
            <person name="Chibani C.M."/>
            <person name="Gutierrez Gutierrez D.A."/>
            <person name="Davydova E."/>
            <person name="Alghaithi H.S."/>
            <person name="Nair K.P."/>
            <person name="Dhamotharan K."/>
            <person name="Chandran L."/>
            <person name="G W."/>
            <person name="Daniel R."/>
        </authorList>
    </citation>
    <scope>NUCLEOTIDE SEQUENCE [LARGE SCALE GENOMIC DNA]</scope>
    <source>
        <strain evidence="8 9">W6</strain>
    </source>
</reference>
<name>A0A069REE7_PEPLI</name>
<dbReference type="Pfam" id="PF13411">
    <property type="entry name" value="MerR_1"/>
    <property type="match status" value="1"/>
</dbReference>
<dbReference type="Gene3D" id="1.10.1660.10">
    <property type="match status" value="1"/>
</dbReference>
<organism evidence="8 9">
    <name type="scientific">Peptoclostridium litorale DSM 5388</name>
    <dbReference type="NCBI Taxonomy" id="1121324"/>
    <lineage>
        <taxon>Bacteria</taxon>
        <taxon>Bacillati</taxon>
        <taxon>Bacillota</taxon>
        <taxon>Clostridia</taxon>
        <taxon>Peptostreptococcales</taxon>
        <taxon>Peptoclostridiaceae</taxon>
        <taxon>Peptoclostridium</taxon>
    </lineage>
</organism>
<evidence type="ECO:0000313" key="8">
    <source>
        <dbReference type="EMBL" id="KDR95113.1"/>
    </source>
</evidence>
<dbReference type="InterPro" id="IPR002528">
    <property type="entry name" value="MATE_fam"/>
</dbReference>
<evidence type="ECO:0000256" key="1">
    <source>
        <dbReference type="ARBA" id="ARBA00004651"/>
    </source>
</evidence>
<keyword evidence="5 6" id="KW-0472">Membrane</keyword>
<dbReference type="Pfam" id="PF01554">
    <property type="entry name" value="MatE"/>
    <property type="match status" value="1"/>
</dbReference>
<dbReference type="InterPro" id="IPR000551">
    <property type="entry name" value="MerR-type_HTH_dom"/>
</dbReference>
<dbReference type="GO" id="GO:0006355">
    <property type="term" value="P:regulation of DNA-templated transcription"/>
    <property type="evidence" value="ECO:0007669"/>
    <property type="project" value="InterPro"/>
</dbReference>
<gene>
    <name evidence="8" type="ORF">CLIT_11c01420</name>
</gene>
<feature type="transmembrane region" description="Helical" evidence="6">
    <location>
        <begin position="301"/>
        <end position="321"/>
    </location>
</feature>
<feature type="transmembrane region" description="Helical" evidence="6">
    <location>
        <begin position="212"/>
        <end position="234"/>
    </location>
</feature>
<dbReference type="GO" id="GO:0005886">
    <property type="term" value="C:plasma membrane"/>
    <property type="evidence" value="ECO:0007669"/>
    <property type="project" value="UniProtKB-SubCell"/>
</dbReference>
<accession>A0A069REE7</accession>
<dbReference type="InterPro" id="IPR009061">
    <property type="entry name" value="DNA-bd_dom_put_sf"/>
</dbReference>
<feature type="transmembrane region" description="Helical" evidence="6">
    <location>
        <begin position="188"/>
        <end position="206"/>
    </location>
</feature>
<dbReference type="SMART" id="SM00422">
    <property type="entry name" value="HTH_MERR"/>
    <property type="match status" value="1"/>
</dbReference>
<dbReference type="EMBL" id="JJMM01000011">
    <property type="protein sequence ID" value="KDR95113.1"/>
    <property type="molecule type" value="Genomic_DNA"/>
</dbReference>
<evidence type="ECO:0000313" key="9">
    <source>
        <dbReference type="Proteomes" id="UP000027946"/>
    </source>
</evidence>
<proteinExistence type="predicted"/>
<feature type="transmembrane region" description="Helical" evidence="6">
    <location>
        <begin position="266"/>
        <end position="289"/>
    </location>
</feature>
<keyword evidence="2" id="KW-1003">Cell membrane</keyword>
<dbReference type="AlphaFoldDB" id="A0A069REE7"/>
<sequence>MEKYFSIEETAKINNVSIQALRLYDRMGLLKPADVDPKSNYRYYTMDQFMYIDLIKYSRQIGAPLKELGKVLEENDIETLLSFIKKQHEVVEKEIGRLQKISRAVESIEGKIEYALGIENVGDIYFRGIEKRNIIDIELGKKDEKSDVEIKLRSLDKILEENKIMFEGESGHSINELIRILKTGMPEFIVQISPAVSIFAFNQVIIKRIGEMGIAGFSIIGYISTVLLALFMGISHGIQPLLSYNYGKRDFEKADKVFEMGMKSNFAASLIIYLVILLGGDNIIAIFGGDKSLVKFTYDAIVIYAFSFVIASINIVTVTYYQSTENSKMANIISASRGIVFTLFFLTVMPLFIGDIGIWVSIILSEASTLTLIACLRCRKTLQNDMKYGSGDNMKEFIS</sequence>
<dbReference type="Proteomes" id="UP000027946">
    <property type="component" value="Unassembled WGS sequence"/>
</dbReference>
<keyword evidence="4 6" id="KW-1133">Transmembrane helix</keyword>
<dbReference type="InterPro" id="IPR051327">
    <property type="entry name" value="MATE_MepA_subfamily"/>
</dbReference>
<evidence type="ECO:0000256" key="4">
    <source>
        <dbReference type="ARBA" id="ARBA00022989"/>
    </source>
</evidence>
<comment type="subcellular location">
    <subcellularLocation>
        <location evidence="1">Cell membrane</location>
        <topology evidence="1">Multi-pass membrane protein</topology>
    </subcellularLocation>
</comment>
<dbReference type="PROSITE" id="PS50937">
    <property type="entry name" value="HTH_MERR_2"/>
    <property type="match status" value="1"/>
</dbReference>
<evidence type="ECO:0000256" key="5">
    <source>
        <dbReference type="ARBA" id="ARBA00023136"/>
    </source>
</evidence>
<keyword evidence="3 6" id="KW-0812">Transmembrane</keyword>
<dbReference type="GO" id="GO:0042910">
    <property type="term" value="F:xenobiotic transmembrane transporter activity"/>
    <property type="evidence" value="ECO:0007669"/>
    <property type="project" value="InterPro"/>
</dbReference>
<dbReference type="PANTHER" id="PTHR43823:SF3">
    <property type="entry name" value="MULTIDRUG EXPORT PROTEIN MEPA"/>
    <property type="match status" value="1"/>
</dbReference>
<dbReference type="eggNOG" id="COG0789">
    <property type="taxonomic scope" value="Bacteria"/>
</dbReference>
<dbReference type="PANTHER" id="PTHR43823">
    <property type="entry name" value="SPORULATION PROTEIN YKVU"/>
    <property type="match status" value="1"/>
</dbReference>
<feature type="transmembrane region" description="Helical" evidence="6">
    <location>
        <begin position="333"/>
        <end position="352"/>
    </location>
</feature>
<dbReference type="RefSeq" id="WP_038265072.1">
    <property type="nucleotide sequence ID" value="NZ_FSRH01000002.1"/>
</dbReference>
<dbReference type="OrthoDB" id="9773308at2"/>
<comment type="caution">
    <text evidence="8">The sequence shown here is derived from an EMBL/GenBank/DDBJ whole genome shotgun (WGS) entry which is preliminary data.</text>
</comment>
<feature type="domain" description="HTH merR-type" evidence="7">
    <location>
        <begin position="4"/>
        <end position="74"/>
    </location>
</feature>
<evidence type="ECO:0000256" key="6">
    <source>
        <dbReference type="SAM" id="Phobius"/>
    </source>
</evidence>
<dbReference type="eggNOG" id="COG0534">
    <property type="taxonomic scope" value="Bacteria"/>
</dbReference>